<keyword evidence="1" id="KW-0812">Transmembrane</keyword>
<keyword evidence="1" id="KW-1133">Transmembrane helix</keyword>
<dbReference type="AlphaFoldDB" id="A0A544QW02"/>
<comment type="caution">
    <text evidence="2">The sequence shown here is derived from an EMBL/GenBank/DDBJ whole genome shotgun (WGS) entry which is preliminary data.</text>
</comment>
<reference evidence="2 3" key="1">
    <citation type="submission" date="2019-02" db="EMBL/GenBank/DDBJ databases">
        <title>Peptostreptococcaceae bacterium ZHW00191 nov., a new bacterium isolated from the human gut.</title>
        <authorList>
            <person name="Zhou H.-W."/>
            <person name="Chen X.-J."/>
        </authorList>
    </citation>
    <scope>NUCLEOTIDE SEQUENCE [LARGE SCALE GENOMIC DNA]</scope>
    <source>
        <strain evidence="2 3">ZHW00191</strain>
    </source>
</reference>
<dbReference type="EMBL" id="SGJB01000006">
    <property type="protein sequence ID" value="TQQ84871.1"/>
    <property type="molecule type" value="Genomic_DNA"/>
</dbReference>
<gene>
    <name evidence="2" type="ORF">EXD82_04410</name>
</gene>
<feature type="transmembrane region" description="Helical" evidence="1">
    <location>
        <begin position="87"/>
        <end position="112"/>
    </location>
</feature>
<feature type="transmembrane region" description="Helical" evidence="1">
    <location>
        <begin position="45"/>
        <end position="66"/>
    </location>
</feature>
<feature type="transmembrane region" description="Helical" evidence="1">
    <location>
        <begin position="12"/>
        <end position="33"/>
    </location>
</feature>
<feature type="transmembrane region" description="Helical" evidence="1">
    <location>
        <begin position="118"/>
        <end position="138"/>
    </location>
</feature>
<keyword evidence="3" id="KW-1185">Reference proteome</keyword>
<dbReference type="RefSeq" id="WP_142535701.1">
    <property type="nucleotide sequence ID" value="NZ_SGJB01000006.1"/>
</dbReference>
<protein>
    <submittedName>
        <fullName evidence="2">DUF2975 domain-containing protein</fullName>
    </submittedName>
</protein>
<keyword evidence="1" id="KW-0472">Membrane</keyword>
<name>A0A544QW02_9FIRM</name>
<proteinExistence type="predicted"/>
<dbReference type="Pfam" id="PF11188">
    <property type="entry name" value="DUF2975"/>
    <property type="match status" value="1"/>
</dbReference>
<evidence type="ECO:0000313" key="3">
    <source>
        <dbReference type="Proteomes" id="UP000317863"/>
    </source>
</evidence>
<organism evidence="2 3">
    <name type="scientific">Peptacetobacter hominis</name>
    <dbReference type="NCBI Taxonomy" id="2743610"/>
    <lineage>
        <taxon>Bacteria</taxon>
        <taxon>Bacillati</taxon>
        <taxon>Bacillota</taxon>
        <taxon>Clostridia</taxon>
        <taxon>Peptostreptococcales</taxon>
        <taxon>Peptostreptococcaceae</taxon>
        <taxon>Peptacetobacter</taxon>
    </lineage>
</organism>
<accession>A0A544QW02</accession>
<evidence type="ECO:0000313" key="2">
    <source>
        <dbReference type="EMBL" id="TQQ84871.1"/>
    </source>
</evidence>
<evidence type="ECO:0000256" key="1">
    <source>
        <dbReference type="SAM" id="Phobius"/>
    </source>
</evidence>
<dbReference type="Proteomes" id="UP000317863">
    <property type="component" value="Unassembled WGS sequence"/>
</dbReference>
<dbReference type="InterPro" id="IPR021354">
    <property type="entry name" value="DUF2975"/>
</dbReference>
<sequence>MKTKGARFILNIIIPIMILMLMMVLIAATPSGILEIKNWKDTVLLIIQTLTIIIFIRMLVTIMVSINSSEEYIFTQNNVKRFNRLGYMFLVLILFDYVNCVITGEVSAGALIDCGSFFVISGTMCILMIPCLLCFLIADSFQKAINIKEENDLTI</sequence>
<dbReference type="OrthoDB" id="1757352at2"/>